<evidence type="ECO:0000256" key="1">
    <source>
        <dbReference type="SAM" id="SignalP"/>
    </source>
</evidence>
<dbReference type="AlphaFoldDB" id="A0A2G8LM69"/>
<reference evidence="2 3" key="1">
    <citation type="journal article" date="2017" name="PLoS Biol.">
        <title>The sea cucumber genome provides insights into morphological evolution and visceral regeneration.</title>
        <authorList>
            <person name="Zhang X."/>
            <person name="Sun L."/>
            <person name="Yuan J."/>
            <person name="Sun Y."/>
            <person name="Gao Y."/>
            <person name="Zhang L."/>
            <person name="Li S."/>
            <person name="Dai H."/>
            <person name="Hamel J.F."/>
            <person name="Liu C."/>
            <person name="Yu Y."/>
            <person name="Liu S."/>
            <person name="Lin W."/>
            <person name="Guo K."/>
            <person name="Jin S."/>
            <person name="Xu P."/>
            <person name="Storey K.B."/>
            <person name="Huan P."/>
            <person name="Zhang T."/>
            <person name="Zhou Y."/>
            <person name="Zhang J."/>
            <person name="Lin C."/>
            <person name="Li X."/>
            <person name="Xing L."/>
            <person name="Huo D."/>
            <person name="Sun M."/>
            <person name="Wang L."/>
            <person name="Mercier A."/>
            <person name="Li F."/>
            <person name="Yang H."/>
            <person name="Xiang J."/>
        </authorList>
    </citation>
    <scope>NUCLEOTIDE SEQUENCE [LARGE SCALE GENOMIC DNA]</scope>
    <source>
        <strain evidence="2">Shaxun</strain>
        <tissue evidence="2">Muscle</tissue>
    </source>
</reference>
<organism evidence="2 3">
    <name type="scientific">Stichopus japonicus</name>
    <name type="common">Sea cucumber</name>
    <dbReference type="NCBI Taxonomy" id="307972"/>
    <lineage>
        <taxon>Eukaryota</taxon>
        <taxon>Metazoa</taxon>
        <taxon>Echinodermata</taxon>
        <taxon>Eleutherozoa</taxon>
        <taxon>Echinozoa</taxon>
        <taxon>Holothuroidea</taxon>
        <taxon>Aspidochirotacea</taxon>
        <taxon>Aspidochirotida</taxon>
        <taxon>Stichopodidae</taxon>
        <taxon>Apostichopus</taxon>
    </lineage>
</organism>
<dbReference type="InterPro" id="IPR036179">
    <property type="entry name" value="Ig-like_dom_sf"/>
</dbReference>
<keyword evidence="3" id="KW-1185">Reference proteome</keyword>
<dbReference type="EMBL" id="MRZV01000034">
    <property type="protein sequence ID" value="PIK61357.1"/>
    <property type="molecule type" value="Genomic_DNA"/>
</dbReference>
<gene>
    <name evidence="2" type="ORF">BSL78_01715</name>
</gene>
<dbReference type="OrthoDB" id="10637734at2759"/>
<evidence type="ECO:0000313" key="2">
    <source>
        <dbReference type="EMBL" id="PIK61357.1"/>
    </source>
</evidence>
<protein>
    <recommendedName>
        <fullName evidence="4">Ig-like domain-containing protein</fullName>
    </recommendedName>
</protein>
<feature type="signal peptide" evidence="1">
    <location>
        <begin position="1"/>
        <end position="20"/>
    </location>
</feature>
<dbReference type="Proteomes" id="UP000230750">
    <property type="component" value="Unassembled WGS sequence"/>
</dbReference>
<dbReference type="SUPFAM" id="SSF48726">
    <property type="entry name" value="Immunoglobulin"/>
    <property type="match status" value="1"/>
</dbReference>
<accession>A0A2G8LM69</accession>
<evidence type="ECO:0000313" key="3">
    <source>
        <dbReference type="Proteomes" id="UP000230750"/>
    </source>
</evidence>
<dbReference type="InterPro" id="IPR013783">
    <property type="entry name" value="Ig-like_fold"/>
</dbReference>
<proteinExistence type="predicted"/>
<feature type="chain" id="PRO_5013721870" description="Ig-like domain-containing protein" evidence="1">
    <location>
        <begin position="21"/>
        <end position="356"/>
    </location>
</feature>
<comment type="caution">
    <text evidence="2">The sequence shown here is derived from an EMBL/GenBank/DDBJ whole genome shotgun (WGS) entry which is preliminary data.</text>
</comment>
<name>A0A2G8LM69_STIJA</name>
<dbReference type="Gene3D" id="2.60.40.10">
    <property type="entry name" value="Immunoglobulins"/>
    <property type="match status" value="1"/>
</dbReference>
<evidence type="ECO:0008006" key="4">
    <source>
        <dbReference type="Google" id="ProtNLM"/>
    </source>
</evidence>
<keyword evidence="1" id="KW-0732">Signal</keyword>
<sequence length="356" mass="39510">MSVIPAVILTLIVALYQVDGRVLARNLMSSQSACKGIQYIEVGKQAAIHCSFGINFTAVYWYNVSSIYESKSPIAGYVVDDMLKIGTEYAEGTMDIMFNGDIVIWNVVTQHDGKLKVVYTDENDVLSTAYISVITFVTPNQIHPIIGSCEEADCYQHYSTSELIKCSINAIKPPVDLSLVKRVNGEDSPISTQKEITENDDGTFNITISAEIPKDEDVSLVLLVCAYNWEPTESKKEASILLELSESIGHEIKLDKSVDFVFAERGTLSCSETNFDLYIWKKLFNDGVPQVLGWSGMIDGKITDKDNGVEISATEHLMFDRVKLEDEGIYQCVYNDGTSSKVTNIRLNILGNNFGK</sequence>